<dbReference type="STRING" id="194439.CT0481"/>
<dbReference type="eggNOG" id="COG2095">
    <property type="taxonomic scope" value="Bacteria"/>
</dbReference>
<feature type="transmembrane region" description="Helical" evidence="7">
    <location>
        <begin position="113"/>
        <end position="133"/>
    </location>
</feature>
<comment type="subcellular location">
    <subcellularLocation>
        <location evidence="7">Cell inner membrane</location>
        <topology evidence="7">Multi-pass membrane protein</topology>
    </subcellularLocation>
    <subcellularLocation>
        <location evidence="1">Cell membrane</location>
        <topology evidence="1">Multi-pass membrane protein</topology>
    </subcellularLocation>
</comment>
<evidence type="ECO:0000256" key="7">
    <source>
        <dbReference type="RuleBase" id="RU362048"/>
    </source>
</evidence>
<organism evidence="8 9">
    <name type="scientific">Chlorobaculum tepidum (strain ATCC 49652 / DSM 12025 / NBRC 103806 / TLS)</name>
    <name type="common">Chlorobium tepidum</name>
    <dbReference type="NCBI Taxonomy" id="194439"/>
    <lineage>
        <taxon>Bacteria</taxon>
        <taxon>Pseudomonadati</taxon>
        <taxon>Chlorobiota</taxon>
        <taxon>Chlorobiia</taxon>
        <taxon>Chlorobiales</taxon>
        <taxon>Chlorobiaceae</taxon>
        <taxon>Chlorobaculum</taxon>
    </lineage>
</organism>
<evidence type="ECO:0000256" key="6">
    <source>
        <dbReference type="ARBA" id="ARBA00023136"/>
    </source>
</evidence>
<comment type="similarity">
    <text evidence="2 7">Belongs to the UPF0056 (MarC) family.</text>
</comment>
<evidence type="ECO:0000313" key="8">
    <source>
        <dbReference type="EMBL" id="AAM71723.1"/>
    </source>
</evidence>
<evidence type="ECO:0000256" key="5">
    <source>
        <dbReference type="ARBA" id="ARBA00022989"/>
    </source>
</evidence>
<dbReference type="HOGENOM" id="CLU_079909_2_1_10"/>
<dbReference type="PANTHER" id="PTHR33508">
    <property type="entry name" value="UPF0056 MEMBRANE PROTEIN YHCE"/>
    <property type="match status" value="1"/>
</dbReference>
<dbReference type="Proteomes" id="UP000001007">
    <property type="component" value="Chromosome"/>
</dbReference>
<name>Q8KF51_CHLTE</name>
<protein>
    <recommendedName>
        <fullName evidence="7">UPF0056 inner membrane protein</fullName>
    </recommendedName>
</protein>
<evidence type="ECO:0000313" key="9">
    <source>
        <dbReference type="Proteomes" id="UP000001007"/>
    </source>
</evidence>
<dbReference type="RefSeq" id="WP_010932168.1">
    <property type="nucleotide sequence ID" value="NC_002932.3"/>
</dbReference>
<dbReference type="PANTHER" id="PTHR33508:SF1">
    <property type="entry name" value="UPF0056 MEMBRANE PROTEIN YHCE"/>
    <property type="match status" value="1"/>
</dbReference>
<evidence type="ECO:0000256" key="3">
    <source>
        <dbReference type="ARBA" id="ARBA00022475"/>
    </source>
</evidence>
<dbReference type="PATRIC" id="fig|194439.7.peg.466"/>
<evidence type="ECO:0000256" key="4">
    <source>
        <dbReference type="ARBA" id="ARBA00022692"/>
    </source>
</evidence>
<dbReference type="EMBL" id="AE006470">
    <property type="protein sequence ID" value="AAM71723.1"/>
    <property type="molecule type" value="Genomic_DNA"/>
</dbReference>
<keyword evidence="6 7" id="KW-0472">Membrane</keyword>
<feature type="transmembrane region" description="Helical" evidence="7">
    <location>
        <begin position="43"/>
        <end position="62"/>
    </location>
</feature>
<dbReference type="InterPro" id="IPR002771">
    <property type="entry name" value="Multi_antbiot-R_MarC"/>
</dbReference>
<keyword evidence="5 7" id="KW-1133">Transmembrane helix</keyword>
<sequence length="213" mass="22348">MANLWIHALTVFMGFFAIMNPIANVPIFLSLTEGDDKKTTAMVASRALLLAFLIVTIFSVAGKLIFDLFGITLPAFQITGGLLVFLIGFHMLQGDQSSVQHPSETGKKKSPEAALSVTVSPLAMPILAGPGTIATAMNFSTGENFMEMAVTIVVFGVLCLITYVLFVSGEKFVTYIGASALGVITRMMGLILAVIGAQMVIAGIHGAFGLGAG</sequence>
<feature type="transmembrane region" description="Helical" evidence="7">
    <location>
        <begin position="145"/>
        <end position="166"/>
    </location>
</feature>
<proteinExistence type="inferred from homology"/>
<feature type="transmembrane region" description="Helical" evidence="7">
    <location>
        <begin position="6"/>
        <end position="31"/>
    </location>
</feature>
<dbReference type="NCBIfam" id="TIGR00427">
    <property type="entry name" value="NAAT family transporter"/>
    <property type="match status" value="1"/>
</dbReference>
<feature type="transmembrane region" description="Helical" evidence="7">
    <location>
        <begin position="187"/>
        <end position="208"/>
    </location>
</feature>
<dbReference type="OrthoDB" id="21094at2"/>
<evidence type="ECO:0000256" key="1">
    <source>
        <dbReference type="ARBA" id="ARBA00004651"/>
    </source>
</evidence>
<keyword evidence="9" id="KW-1185">Reference proteome</keyword>
<reference evidence="8 9" key="1">
    <citation type="journal article" date="2002" name="Proc. Natl. Acad. Sci. U.S.A.">
        <title>The complete genome sequence of Chlorobium tepidum TLS, a photosynthetic, anaerobic, green-sulfur bacterium.</title>
        <authorList>
            <person name="Eisen J.A."/>
            <person name="Nelson K.E."/>
            <person name="Paulsen I.T."/>
            <person name="Heidelberg J.F."/>
            <person name="Wu M."/>
            <person name="Dodson R.J."/>
            <person name="Deboy R."/>
            <person name="Gwinn M.L."/>
            <person name="Nelson W.C."/>
            <person name="Haft D.H."/>
            <person name="Hickey E.K."/>
            <person name="Peterson J.D."/>
            <person name="Durkin A.S."/>
            <person name="Kolonay J.L."/>
            <person name="Yang F."/>
            <person name="Holt I."/>
            <person name="Umayam L.A."/>
            <person name="Mason T."/>
            <person name="Brenner M."/>
            <person name="Shea T.P."/>
            <person name="Parksey D."/>
            <person name="Nierman W.C."/>
            <person name="Feldblyum T.V."/>
            <person name="Hansen C.L."/>
            <person name="Craven M.B."/>
            <person name="Radune D."/>
            <person name="Vamathevan J."/>
            <person name="Khouri H."/>
            <person name="White O."/>
            <person name="Gruber T.M."/>
            <person name="Ketchum K.A."/>
            <person name="Venter J.C."/>
            <person name="Tettelin H."/>
            <person name="Bryant D.A."/>
            <person name="Fraser C.M."/>
        </authorList>
    </citation>
    <scope>NUCLEOTIDE SEQUENCE [LARGE SCALE GENOMIC DNA]</scope>
    <source>
        <strain evidence="9">ATCC 49652 / DSM 12025 / NBRC 103806 / TLS</strain>
    </source>
</reference>
<dbReference type="AlphaFoldDB" id="Q8KF51"/>
<gene>
    <name evidence="8" type="ordered locus">CT0481</name>
</gene>
<keyword evidence="4 7" id="KW-0812">Transmembrane</keyword>
<keyword evidence="3" id="KW-1003">Cell membrane</keyword>
<accession>Q8KF51</accession>
<dbReference type="GO" id="GO:0005886">
    <property type="term" value="C:plasma membrane"/>
    <property type="evidence" value="ECO:0007669"/>
    <property type="project" value="UniProtKB-SubCell"/>
</dbReference>
<dbReference type="EnsemblBacteria" id="AAM71723">
    <property type="protein sequence ID" value="AAM71723"/>
    <property type="gene ID" value="CT0481"/>
</dbReference>
<evidence type="ECO:0000256" key="2">
    <source>
        <dbReference type="ARBA" id="ARBA00009784"/>
    </source>
</evidence>
<dbReference type="KEGG" id="cte:CT0481"/>
<feature type="transmembrane region" description="Helical" evidence="7">
    <location>
        <begin position="68"/>
        <end position="92"/>
    </location>
</feature>
<dbReference type="Pfam" id="PF01914">
    <property type="entry name" value="MarC"/>
    <property type="match status" value="1"/>
</dbReference>